<evidence type="ECO:0000256" key="7">
    <source>
        <dbReference type="SAM" id="MobiDB-lite"/>
    </source>
</evidence>
<feature type="domain" description="Sodium/calcium exchanger membrane region" evidence="9">
    <location>
        <begin position="126"/>
        <end position="265"/>
    </location>
</feature>
<sequence length="1028" mass="112856">MAVSSSIREPQSQLRKVPGSRNHGRKLYTTALILTFLLCISYLRGDLSDDQHRFSSSSSSLSQSLVTRADHNDPDLQCRLVKKAIDQCSFVKDNCLDEEAGLISYLQFFYCAPPATKPLVIMLIVLWACLLFTSIGIAASDFLCINLSTIASILRMSESLTGVTFLAFGNGSPDVFSTFAAMKSNSGSLAVGELMGAAGFITAVVAGSMALVKPFQVARKSFIRDVGFFAVSASFSLVFLADGSLRLWECAAMVAYYFFYVMFVVVWHWHLGRRRRKRLAETAARLHHHIPHHQELDVPEGDEEDEESRPASERASLLRSQSGGSLSTLQPPDTPAWKVEVLDDDDEVRDRYLATLRSQMRVTRPTRGERRNTITPIRPSLIGALEFRSVMSSLEKKGTNIPLGFRRYSDDAGTPISPIPISAPPTGDHAHAVSQDYRDTARSLGTSSRNRAVSANDAAGLRIDTTFLSDHQSEHAVSTEGSLTPTPDRSSRPSGGILRMLNEPSVERPPSPKLVISPSGHRKGPDTGASATEALKSPNLLAPPPTTFHRPDYAEGHRSDSLSPALSPRSTPTLQVPLLRTPHPDHSRSLLQAEDFPPYIDSPMVVTPTHSRPPSIHLPAPSMSPESTHHLPLLPDDEEEGMRTFSWWPYHYLVAPQIILQTLFPTLYDWRQRSITDKVLGVITAIPLFLLKITLPVVEPREEDEEAEVLIMSPGAGYRSQSQSRLALAPDTPAIAPRQQANDTSAHQNGSRVSSAEVDFAKRLAEQRSEASEGKEWNRWLLFVQVFTAPFFVVSTVWLNLEDDATVRLYIRMVLGALVVSLVMMLGLLATTTPRQEPNYRPLFCFLGFLVAIAWISMIANEVVGVLKAFGVITGMSDAILGLTIFAMGNSVGDWVADVTVARLGYPVMALSACFGGPMLNILLGIGLGGMYMTIHNASHQHAKHPHKPIHYKPYELEVNTTLMISGITLLATLIGLLIVVPLNGWRMDRKIGLGLIAVWVITTTVNVIVEIVSKDDVQAVSMGSGLW</sequence>
<feature type="transmembrane region" description="Helical" evidence="8">
    <location>
        <begin position="780"/>
        <end position="798"/>
    </location>
</feature>
<feature type="region of interest" description="Disordered" evidence="7">
    <location>
        <begin position="1"/>
        <end position="21"/>
    </location>
</feature>
<feature type="region of interest" description="Disordered" evidence="7">
    <location>
        <begin position="291"/>
        <end position="338"/>
    </location>
</feature>
<feature type="transmembrane region" description="Helical" evidence="8">
    <location>
        <begin position="253"/>
        <end position="271"/>
    </location>
</feature>
<dbReference type="OMA" id="ARAHFHI"/>
<dbReference type="EMBL" id="KN847521">
    <property type="protein sequence ID" value="KIV94687.1"/>
    <property type="molecule type" value="Genomic_DNA"/>
</dbReference>
<dbReference type="PANTHER" id="PTHR12266">
    <property type="entry name" value="NA+/CA2+ K+ INDEPENDENT EXCHANGER"/>
    <property type="match status" value="1"/>
</dbReference>
<keyword evidence="5 8" id="KW-1133">Transmembrane helix</keyword>
<keyword evidence="4 8" id="KW-0812">Transmembrane</keyword>
<evidence type="ECO:0000313" key="10">
    <source>
        <dbReference type="EMBL" id="KIV94687.1"/>
    </source>
</evidence>
<feature type="transmembrane region" description="Helical" evidence="8">
    <location>
        <begin position="194"/>
        <end position="215"/>
    </location>
</feature>
<evidence type="ECO:0000259" key="9">
    <source>
        <dbReference type="Pfam" id="PF01699"/>
    </source>
</evidence>
<dbReference type="RefSeq" id="XP_016226261.1">
    <property type="nucleotide sequence ID" value="XM_016366743.1"/>
</dbReference>
<feature type="compositionally biased region" description="Polar residues" evidence="7">
    <location>
        <begin position="1"/>
        <end position="14"/>
    </location>
</feature>
<feature type="transmembrane region" description="Helical" evidence="8">
    <location>
        <begin position="866"/>
        <end position="887"/>
    </location>
</feature>
<feature type="compositionally biased region" description="Low complexity" evidence="7">
    <location>
        <begin position="317"/>
        <end position="330"/>
    </location>
</feature>
<evidence type="ECO:0000256" key="5">
    <source>
        <dbReference type="ARBA" id="ARBA00022989"/>
    </source>
</evidence>
<dbReference type="InterPro" id="IPR044880">
    <property type="entry name" value="NCX_ion-bd_dom_sf"/>
</dbReference>
<dbReference type="Pfam" id="PF01699">
    <property type="entry name" value="Na_Ca_ex"/>
    <property type="match status" value="2"/>
</dbReference>
<evidence type="ECO:0000256" key="6">
    <source>
        <dbReference type="ARBA" id="ARBA00023136"/>
    </source>
</evidence>
<dbReference type="GeneID" id="27320276"/>
<dbReference type="InterPro" id="IPR004837">
    <property type="entry name" value="NaCa_Exmemb"/>
</dbReference>
<dbReference type="STRING" id="212818.A0A0D1ZJ87"/>
<protein>
    <recommendedName>
        <fullName evidence="9">Sodium/calcium exchanger membrane region domain-containing protein</fullName>
    </recommendedName>
</protein>
<dbReference type="HOGENOM" id="CLU_004979_2_0_1"/>
<comment type="similarity">
    <text evidence="2">Belongs to the Ca(2+):cation antiporter (CaCA) (TC 2.A.19) family.</text>
</comment>
<feature type="compositionally biased region" description="Polar residues" evidence="7">
    <location>
        <begin position="561"/>
        <end position="574"/>
    </location>
</feature>
<evidence type="ECO:0000256" key="2">
    <source>
        <dbReference type="ARBA" id="ARBA00008170"/>
    </source>
</evidence>
<keyword evidence="3" id="KW-0813">Transport</keyword>
<feature type="transmembrane region" description="Helical" evidence="8">
    <location>
        <begin position="119"/>
        <end position="139"/>
    </location>
</feature>
<dbReference type="GO" id="GO:0006874">
    <property type="term" value="P:intracellular calcium ion homeostasis"/>
    <property type="evidence" value="ECO:0007669"/>
    <property type="project" value="TreeGrafter"/>
</dbReference>
<name>A0A0D1ZJ87_EXOME</name>
<evidence type="ECO:0000313" key="11">
    <source>
        <dbReference type="Proteomes" id="UP000054302"/>
    </source>
</evidence>
<feature type="compositionally biased region" description="Polar residues" evidence="7">
    <location>
        <begin position="470"/>
        <end position="488"/>
    </location>
</feature>
<evidence type="ECO:0000256" key="4">
    <source>
        <dbReference type="ARBA" id="ARBA00022692"/>
    </source>
</evidence>
<reference evidence="10 11" key="1">
    <citation type="submission" date="2015-01" db="EMBL/GenBank/DDBJ databases">
        <title>The Genome Sequence of Exophiala mesophila CBS40295.</title>
        <authorList>
            <consortium name="The Broad Institute Genomics Platform"/>
            <person name="Cuomo C."/>
            <person name="de Hoog S."/>
            <person name="Gorbushina A."/>
            <person name="Stielow B."/>
            <person name="Teixiera M."/>
            <person name="Abouelleil A."/>
            <person name="Chapman S.B."/>
            <person name="Priest M."/>
            <person name="Young S.K."/>
            <person name="Wortman J."/>
            <person name="Nusbaum C."/>
            <person name="Birren B."/>
        </authorList>
    </citation>
    <scope>NUCLEOTIDE SEQUENCE [LARGE SCALE GENOMIC DNA]</scope>
    <source>
        <strain evidence="10 11">CBS 40295</strain>
    </source>
</reference>
<feature type="transmembrane region" description="Helical" evidence="8">
    <location>
        <begin position="222"/>
        <end position="241"/>
    </location>
</feature>
<evidence type="ECO:0000256" key="3">
    <source>
        <dbReference type="ARBA" id="ARBA00022448"/>
    </source>
</evidence>
<evidence type="ECO:0000256" key="1">
    <source>
        <dbReference type="ARBA" id="ARBA00004141"/>
    </source>
</evidence>
<feature type="domain" description="Sodium/calcium exchanger membrane region" evidence="9">
    <location>
        <begin position="846"/>
        <end position="1006"/>
    </location>
</feature>
<evidence type="ECO:0000256" key="8">
    <source>
        <dbReference type="SAM" id="Phobius"/>
    </source>
</evidence>
<dbReference type="PANTHER" id="PTHR12266:SF0">
    <property type="entry name" value="MITOCHONDRIAL SODIUM_CALCIUM EXCHANGER PROTEIN"/>
    <property type="match status" value="1"/>
</dbReference>
<feature type="transmembrane region" description="Helical" evidence="8">
    <location>
        <begin position="963"/>
        <end position="981"/>
    </location>
</feature>
<keyword evidence="11" id="KW-1185">Reference proteome</keyword>
<feature type="transmembrane region" description="Helical" evidence="8">
    <location>
        <begin position="27"/>
        <end position="45"/>
    </location>
</feature>
<comment type="subcellular location">
    <subcellularLocation>
        <location evidence="1">Membrane</location>
        <topology evidence="1">Multi-pass membrane protein</topology>
    </subcellularLocation>
</comment>
<feature type="compositionally biased region" description="Acidic residues" evidence="7">
    <location>
        <begin position="297"/>
        <end position="307"/>
    </location>
</feature>
<dbReference type="AlphaFoldDB" id="A0A0D1ZJ87"/>
<dbReference type="OrthoDB" id="407410at2759"/>
<feature type="transmembrane region" description="Helical" evidence="8">
    <location>
        <begin position="993"/>
        <end position="1013"/>
    </location>
</feature>
<dbReference type="InterPro" id="IPR051359">
    <property type="entry name" value="CaCA_antiporter"/>
</dbReference>
<organism evidence="10 11">
    <name type="scientific">Exophiala mesophila</name>
    <name type="common">Black yeast-like fungus</name>
    <dbReference type="NCBI Taxonomy" id="212818"/>
    <lineage>
        <taxon>Eukaryota</taxon>
        <taxon>Fungi</taxon>
        <taxon>Dikarya</taxon>
        <taxon>Ascomycota</taxon>
        <taxon>Pezizomycotina</taxon>
        <taxon>Eurotiomycetes</taxon>
        <taxon>Chaetothyriomycetidae</taxon>
        <taxon>Chaetothyriales</taxon>
        <taxon>Herpotrichiellaceae</taxon>
        <taxon>Exophiala</taxon>
    </lineage>
</organism>
<dbReference type="VEuPathDB" id="FungiDB:PV10_02431"/>
<feature type="region of interest" description="Disordered" evidence="7">
    <location>
        <begin position="470"/>
        <end position="583"/>
    </location>
</feature>
<accession>A0A0D1ZJ87</accession>
<feature type="transmembrane region" description="Helical" evidence="8">
    <location>
        <begin position="843"/>
        <end position="860"/>
    </location>
</feature>
<feature type="compositionally biased region" description="Basic and acidic residues" evidence="7">
    <location>
        <begin position="549"/>
        <end position="560"/>
    </location>
</feature>
<feature type="transmembrane region" description="Helical" evidence="8">
    <location>
        <begin position="810"/>
        <end position="831"/>
    </location>
</feature>
<proteinExistence type="inferred from homology"/>
<feature type="transmembrane region" description="Helical" evidence="8">
    <location>
        <begin position="908"/>
        <end position="932"/>
    </location>
</feature>
<dbReference type="GO" id="GO:0016020">
    <property type="term" value="C:membrane"/>
    <property type="evidence" value="ECO:0007669"/>
    <property type="project" value="UniProtKB-SubCell"/>
</dbReference>
<dbReference type="Gene3D" id="1.20.1420.30">
    <property type="entry name" value="NCX, central ion-binding region"/>
    <property type="match status" value="2"/>
</dbReference>
<gene>
    <name evidence="10" type="ORF">PV10_02431</name>
</gene>
<dbReference type="Proteomes" id="UP000054302">
    <property type="component" value="Unassembled WGS sequence"/>
</dbReference>
<keyword evidence="6 8" id="KW-0472">Membrane</keyword>
<dbReference type="GO" id="GO:0008324">
    <property type="term" value="F:monoatomic cation transmembrane transporter activity"/>
    <property type="evidence" value="ECO:0007669"/>
    <property type="project" value="TreeGrafter"/>
</dbReference>